<evidence type="ECO:0000313" key="2">
    <source>
        <dbReference type="Proteomes" id="UP001281761"/>
    </source>
</evidence>
<dbReference type="EMBL" id="JARBJD010000001">
    <property type="protein sequence ID" value="KAK2964849.1"/>
    <property type="molecule type" value="Genomic_DNA"/>
</dbReference>
<keyword evidence="2" id="KW-1185">Reference proteome</keyword>
<dbReference type="Proteomes" id="UP001281761">
    <property type="component" value="Unassembled WGS sequence"/>
</dbReference>
<name>A0ABQ9YMS5_9EUKA</name>
<evidence type="ECO:0000313" key="1">
    <source>
        <dbReference type="EMBL" id="KAK2964849.1"/>
    </source>
</evidence>
<sequence>MNRLQIPSRTFVPKRCRSVPKNIPTIQTYELQKHSIWTQTCDFVFSATFDSRSHQFSTSKLRLLYMVHFLEHSGRIVLICGDWRNKILSVNVLTFARLR</sequence>
<accession>A0ABQ9YMS5</accession>
<proteinExistence type="predicted"/>
<gene>
    <name evidence="1" type="ORF">BLNAU_149</name>
</gene>
<comment type="caution">
    <text evidence="1">The sequence shown here is derived from an EMBL/GenBank/DDBJ whole genome shotgun (WGS) entry which is preliminary data.</text>
</comment>
<protein>
    <submittedName>
        <fullName evidence="1">Uncharacterized protein</fullName>
    </submittedName>
</protein>
<reference evidence="1 2" key="1">
    <citation type="journal article" date="2022" name="bioRxiv">
        <title>Genomics of Preaxostyla Flagellates Illuminates Evolutionary Transitions and the Path Towards Mitochondrial Loss.</title>
        <authorList>
            <person name="Novak L.V.F."/>
            <person name="Treitli S.C."/>
            <person name="Pyrih J."/>
            <person name="Halakuc P."/>
            <person name="Pipaliya S.V."/>
            <person name="Vacek V."/>
            <person name="Brzon O."/>
            <person name="Soukal P."/>
            <person name="Eme L."/>
            <person name="Dacks J.B."/>
            <person name="Karnkowska A."/>
            <person name="Elias M."/>
            <person name="Hampl V."/>
        </authorList>
    </citation>
    <scope>NUCLEOTIDE SEQUENCE [LARGE SCALE GENOMIC DNA]</scope>
    <source>
        <strain evidence="1">NAU3</strain>
        <tissue evidence="1">Gut</tissue>
    </source>
</reference>
<organism evidence="1 2">
    <name type="scientific">Blattamonas nauphoetae</name>
    <dbReference type="NCBI Taxonomy" id="2049346"/>
    <lineage>
        <taxon>Eukaryota</taxon>
        <taxon>Metamonada</taxon>
        <taxon>Preaxostyla</taxon>
        <taxon>Oxymonadida</taxon>
        <taxon>Blattamonas</taxon>
    </lineage>
</organism>